<proteinExistence type="inferred from homology"/>
<dbReference type="PANTHER" id="PTHR11108">
    <property type="entry name" value="FERROCHELATASE"/>
    <property type="match status" value="1"/>
</dbReference>
<protein>
    <recommendedName>
        <fullName evidence="9 10">Ferrochelatase</fullName>
        <ecNumber evidence="9 10">4.98.1.1</ecNumber>
    </recommendedName>
    <alternativeName>
        <fullName evidence="9">Heme synthase</fullName>
    </alternativeName>
    <alternativeName>
        <fullName evidence="9">Protoheme ferro-lyase</fullName>
    </alternativeName>
</protein>
<dbReference type="CDD" id="cd00419">
    <property type="entry name" value="Ferrochelatase_C"/>
    <property type="match status" value="1"/>
</dbReference>
<dbReference type="CDD" id="cd03411">
    <property type="entry name" value="Ferrochelatase_N"/>
    <property type="match status" value="1"/>
</dbReference>
<dbReference type="Pfam" id="PF00762">
    <property type="entry name" value="Ferrochelatase"/>
    <property type="match status" value="1"/>
</dbReference>
<dbReference type="GO" id="GO:0006783">
    <property type="term" value="P:heme biosynthetic process"/>
    <property type="evidence" value="ECO:0007669"/>
    <property type="project" value="UniProtKB-UniRule"/>
</dbReference>
<dbReference type="NCBIfam" id="TIGR00109">
    <property type="entry name" value="hemH"/>
    <property type="match status" value="1"/>
</dbReference>
<comment type="function">
    <text evidence="9 10">Catalyzes the ferrous insertion into protoporphyrin IX.</text>
</comment>
<comment type="catalytic activity">
    <reaction evidence="9 10">
        <text>heme b + 2 H(+) = protoporphyrin IX + Fe(2+)</text>
        <dbReference type="Rhea" id="RHEA:22584"/>
        <dbReference type="ChEBI" id="CHEBI:15378"/>
        <dbReference type="ChEBI" id="CHEBI:29033"/>
        <dbReference type="ChEBI" id="CHEBI:57306"/>
        <dbReference type="ChEBI" id="CHEBI:60344"/>
        <dbReference type="EC" id="4.98.1.1"/>
    </reaction>
</comment>
<evidence type="ECO:0000256" key="1">
    <source>
        <dbReference type="ARBA" id="ARBA00007718"/>
    </source>
</evidence>
<feature type="binding site" evidence="9">
    <location>
        <position position="199"/>
    </location>
    <ligand>
        <name>Fe(2+)</name>
        <dbReference type="ChEBI" id="CHEBI:29033"/>
    </ligand>
</feature>
<gene>
    <name evidence="9" type="primary">hemH</name>
    <name evidence="11" type="ordered locus">Mmc1_1701</name>
</gene>
<evidence type="ECO:0000256" key="6">
    <source>
        <dbReference type="ARBA" id="ARBA00023239"/>
    </source>
</evidence>
<evidence type="ECO:0000256" key="4">
    <source>
        <dbReference type="ARBA" id="ARBA00023004"/>
    </source>
</evidence>
<reference evidence="11 12" key="2">
    <citation type="journal article" date="2012" name="Int. J. Syst. Evol. Microbiol.">
        <title>Magnetococcus marinus gen. nov., sp. nov., a marine, magnetotactic bacterium that represents a novel lineage (Magnetococcaceae fam. nov.; Magnetococcales ord. nov.) at the base of the Alphaproteobacteria.</title>
        <authorList>
            <person name="Bazylinski D.A."/>
            <person name="Williams T.J."/>
            <person name="Lefevre C.T."/>
            <person name="Berg R.J."/>
            <person name="Zhang C.L."/>
            <person name="Bowser S.S."/>
            <person name="Dean A.J."/>
            <person name="Beveridge T.J."/>
        </authorList>
    </citation>
    <scope>NUCLEOTIDE SEQUENCE [LARGE SCALE GENOMIC DNA]</scope>
    <source>
        <strain evidence="12">ATCC BAA-1437 / JCM 17883 / MC-1</strain>
    </source>
</reference>
<dbReference type="PANTHER" id="PTHR11108:SF1">
    <property type="entry name" value="FERROCHELATASE, MITOCHONDRIAL"/>
    <property type="match status" value="1"/>
</dbReference>
<dbReference type="KEGG" id="mgm:Mmc1_1701"/>
<comment type="pathway">
    <text evidence="9 10">Porphyrin-containing compound metabolism; protoheme biosynthesis; protoheme from protoporphyrin-IX: step 1/1.</text>
</comment>
<keyword evidence="12" id="KW-1185">Reference proteome</keyword>
<dbReference type="PROSITE" id="PS00534">
    <property type="entry name" value="FERROCHELATASE"/>
    <property type="match status" value="1"/>
</dbReference>
<keyword evidence="2 9" id="KW-0963">Cytoplasm</keyword>
<accession>A0L8B7</accession>
<feature type="binding site" evidence="9">
    <location>
        <position position="280"/>
    </location>
    <ligand>
        <name>Fe(2+)</name>
        <dbReference type="ChEBI" id="CHEBI:29033"/>
    </ligand>
</feature>
<comment type="similarity">
    <text evidence="1 9 10">Belongs to the ferrochelatase family.</text>
</comment>
<dbReference type="InterPro" id="IPR019772">
    <property type="entry name" value="Ferrochelatase_AS"/>
</dbReference>
<dbReference type="InterPro" id="IPR033659">
    <property type="entry name" value="Ferrochelatase_N"/>
</dbReference>
<evidence type="ECO:0000313" key="11">
    <source>
        <dbReference type="EMBL" id="ABK44210.1"/>
    </source>
</evidence>
<keyword evidence="7 9" id="KW-0627">Porphyrin biosynthesis</keyword>
<keyword evidence="6 9" id="KW-0456">Lyase</keyword>
<dbReference type="InterPro" id="IPR033644">
    <property type="entry name" value="Ferrochelatase_C"/>
</dbReference>
<keyword evidence="4 9" id="KW-0408">Iron</keyword>
<dbReference type="AlphaFoldDB" id="A0L8B7"/>
<dbReference type="GO" id="GO:0005737">
    <property type="term" value="C:cytoplasm"/>
    <property type="evidence" value="ECO:0007669"/>
    <property type="project" value="UniProtKB-SubCell"/>
</dbReference>
<dbReference type="InterPro" id="IPR001015">
    <property type="entry name" value="Ferrochelatase"/>
</dbReference>
<keyword evidence="3 9" id="KW-0479">Metal-binding</keyword>
<dbReference type="GO" id="GO:0046872">
    <property type="term" value="F:metal ion binding"/>
    <property type="evidence" value="ECO:0007669"/>
    <property type="project" value="UniProtKB-KW"/>
</dbReference>
<evidence type="ECO:0000256" key="9">
    <source>
        <dbReference type="HAMAP-Rule" id="MF_00323"/>
    </source>
</evidence>
<evidence type="ECO:0000256" key="10">
    <source>
        <dbReference type="RuleBase" id="RU000607"/>
    </source>
</evidence>
<dbReference type="HAMAP" id="MF_00323">
    <property type="entry name" value="Ferrochelatase"/>
    <property type="match status" value="1"/>
</dbReference>
<dbReference type="HOGENOM" id="CLU_018884_0_0_5"/>
<organism evidence="11 12">
    <name type="scientific">Magnetococcus marinus (strain ATCC BAA-1437 / JCM 17883 / MC-1)</name>
    <dbReference type="NCBI Taxonomy" id="156889"/>
    <lineage>
        <taxon>Bacteria</taxon>
        <taxon>Pseudomonadati</taxon>
        <taxon>Pseudomonadota</taxon>
        <taxon>Magnetococcia</taxon>
        <taxon>Magnetococcales</taxon>
        <taxon>Magnetococcaceae</taxon>
        <taxon>Magnetococcus</taxon>
    </lineage>
</organism>
<comment type="catalytic activity">
    <reaction evidence="8">
        <text>Fe-coproporphyrin III + 2 H(+) = coproporphyrin III + Fe(2+)</text>
        <dbReference type="Rhea" id="RHEA:49572"/>
        <dbReference type="ChEBI" id="CHEBI:15378"/>
        <dbReference type="ChEBI" id="CHEBI:29033"/>
        <dbReference type="ChEBI" id="CHEBI:68438"/>
        <dbReference type="ChEBI" id="CHEBI:131725"/>
        <dbReference type="EC" id="4.99.1.9"/>
    </reaction>
    <physiologicalReaction direction="right-to-left" evidence="8">
        <dbReference type="Rhea" id="RHEA:49574"/>
    </physiologicalReaction>
</comment>
<sequence length="335" mass="38611">MAQAETAILLVQLGTPDQPTEEAVRRYLRQFLSDRRVVDMNRLLWWPLLHGIILRSRPSKSAKLYKKIWRDDKTSPLLHYTRALQQEMARRFQGRHSSGVRVDFAMRYGNPGLRCKVGSLVREGVRRLLIVPLFPQYAGATVASVMDEVMRPMHIHRLMPTLRVMTPYYAQDAYIDALVASLEGVDLSEPDHRLLLSYHGLPKRHVDEGDPYENHCQTTTLLLTEELDLRHDQWMMSYQSRFGSEPWLEPNTDMLFKTLPSQGIKKLTVMCPGFAADCLETLEEISETGRQTFLKAGGSHFNYIPCLNDEPYWVDALEKMIEDEMHGWLHGPMSA</sequence>
<dbReference type="EC" id="4.98.1.1" evidence="9 10"/>
<dbReference type="OrthoDB" id="9809741at2"/>
<dbReference type="FunFam" id="3.40.50.1400:FF:000002">
    <property type="entry name" value="Ferrochelatase"/>
    <property type="match status" value="1"/>
</dbReference>
<dbReference type="Gene3D" id="3.40.50.1400">
    <property type="match status" value="2"/>
</dbReference>
<evidence type="ECO:0000256" key="5">
    <source>
        <dbReference type="ARBA" id="ARBA00023133"/>
    </source>
</evidence>
<evidence type="ECO:0000256" key="7">
    <source>
        <dbReference type="ARBA" id="ARBA00023244"/>
    </source>
</evidence>
<dbReference type="EMBL" id="CP000471">
    <property type="protein sequence ID" value="ABK44210.1"/>
    <property type="molecule type" value="Genomic_DNA"/>
</dbReference>
<evidence type="ECO:0000256" key="2">
    <source>
        <dbReference type="ARBA" id="ARBA00022490"/>
    </source>
</evidence>
<dbReference type="GO" id="GO:0004325">
    <property type="term" value="F:ferrochelatase activity"/>
    <property type="evidence" value="ECO:0007669"/>
    <property type="project" value="UniProtKB-UniRule"/>
</dbReference>
<reference evidence="12" key="1">
    <citation type="journal article" date="2009" name="Appl. Environ. Microbiol.">
        <title>Complete genome sequence of the chemolithoautotrophic marine magnetotactic coccus strain MC-1.</title>
        <authorList>
            <person name="Schubbe S."/>
            <person name="Williams T.J."/>
            <person name="Xie G."/>
            <person name="Kiss H.E."/>
            <person name="Brettin T.S."/>
            <person name="Martinez D."/>
            <person name="Ross C.A."/>
            <person name="Schuler D."/>
            <person name="Cox B.L."/>
            <person name="Nealson K.H."/>
            <person name="Bazylinski D.A."/>
        </authorList>
    </citation>
    <scope>NUCLEOTIDE SEQUENCE [LARGE SCALE GENOMIC DNA]</scope>
    <source>
        <strain evidence="12">ATCC BAA-1437 / JCM 17883 / MC-1</strain>
    </source>
</reference>
<dbReference type="RefSeq" id="WP_011713358.1">
    <property type="nucleotide sequence ID" value="NC_008576.1"/>
</dbReference>
<dbReference type="SUPFAM" id="SSF53800">
    <property type="entry name" value="Chelatase"/>
    <property type="match status" value="1"/>
</dbReference>
<dbReference type="Proteomes" id="UP000002586">
    <property type="component" value="Chromosome"/>
</dbReference>
<dbReference type="eggNOG" id="COG0276">
    <property type="taxonomic scope" value="Bacteria"/>
</dbReference>
<evidence type="ECO:0000313" key="12">
    <source>
        <dbReference type="Proteomes" id="UP000002586"/>
    </source>
</evidence>
<name>A0L8B7_MAGMM</name>
<evidence type="ECO:0000256" key="8">
    <source>
        <dbReference type="ARBA" id="ARBA00024536"/>
    </source>
</evidence>
<dbReference type="UniPathway" id="UPA00252">
    <property type="reaction ID" value="UER00325"/>
</dbReference>
<comment type="subcellular location">
    <subcellularLocation>
        <location evidence="9 10">Cytoplasm</location>
    </subcellularLocation>
</comment>
<evidence type="ECO:0000256" key="3">
    <source>
        <dbReference type="ARBA" id="ARBA00022723"/>
    </source>
</evidence>
<dbReference type="STRING" id="156889.Mmc1_1701"/>
<keyword evidence="5 9" id="KW-0350">Heme biosynthesis</keyword>